<evidence type="ECO:0000313" key="1">
    <source>
        <dbReference type="EMBL" id="KAF7828895.1"/>
    </source>
</evidence>
<comment type="caution">
    <text evidence="1">The sequence shown here is derived from an EMBL/GenBank/DDBJ whole genome shotgun (WGS) entry which is preliminary data.</text>
</comment>
<reference evidence="1" key="1">
    <citation type="submission" date="2020-09" db="EMBL/GenBank/DDBJ databases">
        <title>Genome-Enabled Discovery of Anthraquinone Biosynthesis in Senna tora.</title>
        <authorList>
            <person name="Kang S.-H."/>
            <person name="Pandey R.P."/>
            <person name="Lee C.-M."/>
            <person name="Sim J.-S."/>
            <person name="Jeong J.-T."/>
            <person name="Choi B.-S."/>
            <person name="Jung M."/>
            <person name="Ginzburg D."/>
            <person name="Zhao K."/>
            <person name="Won S.Y."/>
            <person name="Oh T.-J."/>
            <person name="Yu Y."/>
            <person name="Kim N.-H."/>
            <person name="Lee O.R."/>
            <person name="Lee T.-H."/>
            <person name="Bashyal P."/>
            <person name="Kim T.-S."/>
            <person name="Lee W.-H."/>
            <person name="Kawkins C."/>
            <person name="Kim C.-K."/>
            <person name="Kim J.S."/>
            <person name="Ahn B.O."/>
            <person name="Rhee S.Y."/>
            <person name="Sohng J.K."/>
        </authorList>
    </citation>
    <scope>NUCLEOTIDE SEQUENCE</scope>
    <source>
        <tissue evidence="1">Leaf</tissue>
    </source>
</reference>
<organism evidence="1 2">
    <name type="scientific">Senna tora</name>
    <dbReference type="NCBI Taxonomy" id="362788"/>
    <lineage>
        <taxon>Eukaryota</taxon>
        <taxon>Viridiplantae</taxon>
        <taxon>Streptophyta</taxon>
        <taxon>Embryophyta</taxon>
        <taxon>Tracheophyta</taxon>
        <taxon>Spermatophyta</taxon>
        <taxon>Magnoliopsida</taxon>
        <taxon>eudicotyledons</taxon>
        <taxon>Gunneridae</taxon>
        <taxon>Pentapetalae</taxon>
        <taxon>rosids</taxon>
        <taxon>fabids</taxon>
        <taxon>Fabales</taxon>
        <taxon>Fabaceae</taxon>
        <taxon>Caesalpinioideae</taxon>
        <taxon>Cassia clade</taxon>
        <taxon>Senna</taxon>
    </lineage>
</organism>
<accession>A0A834TZL2</accession>
<dbReference type="AlphaFoldDB" id="A0A834TZL2"/>
<protein>
    <submittedName>
        <fullName evidence="1">Uncharacterized protein</fullName>
    </submittedName>
</protein>
<evidence type="ECO:0000313" key="2">
    <source>
        <dbReference type="Proteomes" id="UP000634136"/>
    </source>
</evidence>
<keyword evidence="2" id="KW-1185">Reference proteome</keyword>
<proteinExistence type="predicted"/>
<dbReference type="Proteomes" id="UP000634136">
    <property type="component" value="Unassembled WGS sequence"/>
</dbReference>
<dbReference type="EMBL" id="JAAIUW010000006">
    <property type="protein sequence ID" value="KAF7828895.1"/>
    <property type="molecule type" value="Genomic_DNA"/>
</dbReference>
<sequence>MEAAAESTVLAAARLVWKAMGWDWERNQVMEVCINNVDGLESKASFESQEPSQEFPHQFPFVIKGRLT</sequence>
<gene>
    <name evidence="1" type="ORF">G2W53_020059</name>
</gene>
<name>A0A834TZL2_9FABA</name>